<comment type="caution">
    <text evidence="2">The sequence shown here is derived from an EMBL/GenBank/DDBJ whole genome shotgun (WGS) entry which is preliminary data.</text>
</comment>
<accession>A0A939JS23</accession>
<organism evidence="2 3">
    <name type="scientific">Streptomyces triculaminicus</name>
    <dbReference type="NCBI Taxonomy" id="2816232"/>
    <lineage>
        <taxon>Bacteria</taxon>
        <taxon>Bacillati</taxon>
        <taxon>Actinomycetota</taxon>
        <taxon>Actinomycetes</taxon>
        <taxon>Kitasatosporales</taxon>
        <taxon>Streptomycetaceae</taxon>
        <taxon>Streptomyces</taxon>
    </lineage>
</organism>
<gene>
    <name evidence="2" type="ORF">J1792_32105</name>
</gene>
<feature type="signal peptide" evidence="1">
    <location>
        <begin position="1"/>
        <end position="28"/>
    </location>
</feature>
<feature type="chain" id="PRO_5037121866" description="DUF4189 domain-containing protein" evidence="1">
    <location>
        <begin position="29"/>
        <end position="130"/>
    </location>
</feature>
<proteinExistence type="predicted"/>
<evidence type="ECO:0008006" key="4">
    <source>
        <dbReference type="Google" id="ProtNLM"/>
    </source>
</evidence>
<evidence type="ECO:0000313" key="3">
    <source>
        <dbReference type="Proteomes" id="UP000664781"/>
    </source>
</evidence>
<sequence length="130" mass="12983">MKRILSSVVSAALLSGALITGAAGTASAATDPLPVAETAPPVVEVAPPVVLVDPIGEQRTMCTYYKQKNACASLLSDHKMTGIVQNCLIKAGIGGAGAFVVGRYVSKDVAKDIAAKVVAAGATACLASLS</sequence>
<dbReference type="EMBL" id="JAFMOF010000007">
    <property type="protein sequence ID" value="MBO0657193.1"/>
    <property type="molecule type" value="Genomic_DNA"/>
</dbReference>
<dbReference type="Proteomes" id="UP000664781">
    <property type="component" value="Unassembled WGS sequence"/>
</dbReference>
<dbReference type="AlphaFoldDB" id="A0A939JS23"/>
<keyword evidence="1" id="KW-0732">Signal</keyword>
<dbReference type="RefSeq" id="WP_207248782.1">
    <property type="nucleotide sequence ID" value="NZ_JAFMOF010000007.1"/>
</dbReference>
<evidence type="ECO:0000313" key="2">
    <source>
        <dbReference type="EMBL" id="MBO0657193.1"/>
    </source>
</evidence>
<name>A0A939JS23_9ACTN</name>
<protein>
    <recommendedName>
        <fullName evidence="4">DUF4189 domain-containing protein</fullName>
    </recommendedName>
</protein>
<keyword evidence="3" id="KW-1185">Reference proteome</keyword>
<evidence type="ECO:0000256" key="1">
    <source>
        <dbReference type="SAM" id="SignalP"/>
    </source>
</evidence>
<reference evidence="2" key="1">
    <citation type="submission" date="2021-03" db="EMBL/GenBank/DDBJ databases">
        <title>Streptomyces strains.</title>
        <authorList>
            <person name="Lund M.B."/>
            <person name="Toerring T."/>
        </authorList>
    </citation>
    <scope>NUCLEOTIDE SEQUENCE</scope>
    <source>
        <strain evidence="2">JCM 4242</strain>
    </source>
</reference>